<organism evidence="10">
    <name type="scientific">hydrothermal vent metagenome</name>
    <dbReference type="NCBI Taxonomy" id="652676"/>
    <lineage>
        <taxon>unclassified sequences</taxon>
        <taxon>metagenomes</taxon>
        <taxon>ecological metagenomes</taxon>
    </lineage>
</organism>
<dbReference type="InterPro" id="IPR001148">
    <property type="entry name" value="CA_dom"/>
</dbReference>
<keyword evidence="7 10" id="KW-0456">Lyase</keyword>
<evidence type="ECO:0000256" key="3">
    <source>
        <dbReference type="ARBA" id="ARBA00010718"/>
    </source>
</evidence>
<dbReference type="CDD" id="cd03124">
    <property type="entry name" value="alpha_CA_prokaryotic_like"/>
    <property type="match status" value="1"/>
</dbReference>
<accession>A0A1W1BHC1</accession>
<evidence type="ECO:0000256" key="6">
    <source>
        <dbReference type="ARBA" id="ARBA00022833"/>
    </source>
</evidence>
<dbReference type="InterPro" id="IPR041891">
    <property type="entry name" value="Alpha_CA_prokaryot-like"/>
</dbReference>
<dbReference type="SMART" id="SM01057">
    <property type="entry name" value="Carb_anhydrase"/>
    <property type="match status" value="1"/>
</dbReference>
<comment type="function">
    <text evidence="2">Reversible hydration of carbon dioxide.</text>
</comment>
<dbReference type="Pfam" id="PF00194">
    <property type="entry name" value="Carb_anhydrase"/>
    <property type="match status" value="1"/>
</dbReference>
<evidence type="ECO:0000256" key="5">
    <source>
        <dbReference type="ARBA" id="ARBA00022723"/>
    </source>
</evidence>
<dbReference type="InterPro" id="IPR036398">
    <property type="entry name" value="CA_dom_sf"/>
</dbReference>
<feature type="domain" description="Alpha-carbonic anhydrase" evidence="9">
    <location>
        <begin position="24"/>
        <end position="249"/>
    </location>
</feature>
<comment type="cofactor">
    <cofactor evidence="1">
        <name>Zn(2+)</name>
        <dbReference type="ChEBI" id="CHEBI:29105"/>
    </cofactor>
</comment>
<dbReference type="GO" id="GO:0004089">
    <property type="term" value="F:carbonate dehydratase activity"/>
    <property type="evidence" value="ECO:0007669"/>
    <property type="project" value="UniProtKB-EC"/>
</dbReference>
<evidence type="ECO:0000259" key="9">
    <source>
        <dbReference type="PROSITE" id="PS51144"/>
    </source>
</evidence>
<evidence type="ECO:0000256" key="7">
    <source>
        <dbReference type="ARBA" id="ARBA00023239"/>
    </source>
</evidence>
<evidence type="ECO:0000256" key="4">
    <source>
        <dbReference type="ARBA" id="ARBA00012925"/>
    </source>
</evidence>
<name>A0A1W1BHC1_9ZZZZ</name>
<gene>
    <name evidence="10" type="ORF">MNB_SM-6-352</name>
</gene>
<dbReference type="AlphaFoldDB" id="A0A1W1BHC1"/>
<evidence type="ECO:0000256" key="8">
    <source>
        <dbReference type="ARBA" id="ARBA00048348"/>
    </source>
</evidence>
<dbReference type="PROSITE" id="PS00162">
    <property type="entry name" value="ALPHA_CA_1"/>
    <property type="match status" value="1"/>
</dbReference>
<comment type="similarity">
    <text evidence="3">Belongs to the alpha-carbonic anhydrase family.</text>
</comment>
<dbReference type="InterPro" id="IPR023561">
    <property type="entry name" value="Carbonic_anhydrase_a-class"/>
</dbReference>
<dbReference type="EC" id="4.2.1.1" evidence="4"/>
<dbReference type="SUPFAM" id="SSF51069">
    <property type="entry name" value="Carbonic anhydrase"/>
    <property type="match status" value="1"/>
</dbReference>
<dbReference type="PROSITE" id="PS51144">
    <property type="entry name" value="ALPHA_CA_2"/>
    <property type="match status" value="1"/>
</dbReference>
<dbReference type="InterPro" id="IPR018338">
    <property type="entry name" value="Carbonic_anhydrase_a-class_CS"/>
</dbReference>
<keyword evidence="5" id="KW-0479">Metal-binding</keyword>
<dbReference type="Gene3D" id="3.10.200.10">
    <property type="entry name" value="Alpha carbonic anhydrase"/>
    <property type="match status" value="1"/>
</dbReference>
<reference evidence="10" key="1">
    <citation type="submission" date="2016-10" db="EMBL/GenBank/DDBJ databases">
        <authorList>
            <person name="de Groot N.N."/>
        </authorList>
    </citation>
    <scope>NUCLEOTIDE SEQUENCE</scope>
</reference>
<proteinExistence type="inferred from homology"/>
<dbReference type="PANTHER" id="PTHR18952:SF265">
    <property type="entry name" value="CARBONIC ANHYDRASE"/>
    <property type="match status" value="1"/>
</dbReference>
<evidence type="ECO:0000256" key="1">
    <source>
        <dbReference type="ARBA" id="ARBA00001947"/>
    </source>
</evidence>
<sequence length="249" mass="27787">MKFNKTLLSSLLLASSLFGGVHHSHWGYTGHNDPAHWGDLDPKYAECKLGGSQSPININKDIIVETKGLAPINFHYTTSAASVINNGHSVQVNIKPGSFIKIDGKEFELKQFHFHTPSENQIDGKNFPLEAHFVHQAKDGTLAVVAVMFENGKENAIINKIWKKMPHKAGEKVACGLPAEMINALLPKDKAYYRFDGSLTTPPCSEGVRWFVLKDYSEVSQDEVNEFLHTLHHPNNRPVQPINARKVLQ</sequence>
<dbReference type="PANTHER" id="PTHR18952">
    <property type="entry name" value="CARBONIC ANHYDRASE"/>
    <property type="match status" value="1"/>
</dbReference>
<evidence type="ECO:0000313" key="10">
    <source>
        <dbReference type="EMBL" id="SFV52907.1"/>
    </source>
</evidence>
<evidence type="ECO:0000256" key="2">
    <source>
        <dbReference type="ARBA" id="ARBA00002904"/>
    </source>
</evidence>
<comment type="catalytic activity">
    <reaction evidence="8">
        <text>hydrogencarbonate + H(+) = CO2 + H2O</text>
        <dbReference type="Rhea" id="RHEA:10748"/>
        <dbReference type="ChEBI" id="CHEBI:15377"/>
        <dbReference type="ChEBI" id="CHEBI:15378"/>
        <dbReference type="ChEBI" id="CHEBI:16526"/>
        <dbReference type="ChEBI" id="CHEBI:17544"/>
        <dbReference type="EC" id="4.2.1.1"/>
    </reaction>
</comment>
<dbReference type="EMBL" id="FPHK01000005">
    <property type="protein sequence ID" value="SFV52907.1"/>
    <property type="molecule type" value="Genomic_DNA"/>
</dbReference>
<keyword evidence="6" id="KW-0862">Zinc</keyword>
<protein>
    <recommendedName>
        <fullName evidence="4">carbonic anhydrase</fullName>
        <ecNumber evidence="4">4.2.1.1</ecNumber>
    </recommendedName>
</protein>
<dbReference type="GO" id="GO:0008270">
    <property type="term" value="F:zinc ion binding"/>
    <property type="evidence" value="ECO:0007669"/>
    <property type="project" value="InterPro"/>
</dbReference>